<evidence type="ECO:0000256" key="1">
    <source>
        <dbReference type="SAM" id="Phobius"/>
    </source>
</evidence>
<organism evidence="2 3">
    <name type="scientific">Burkholderia ubonensis subsp. mesacidophila</name>
    <dbReference type="NCBI Taxonomy" id="265293"/>
    <lineage>
        <taxon>Bacteria</taxon>
        <taxon>Pseudomonadati</taxon>
        <taxon>Pseudomonadota</taxon>
        <taxon>Betaproteobacteria</taxon>
        <taxon>Burkholderiales</taxon>
        <taxon>Burkholderiaceae</taxon>
        <taxon>Burkholderia</taxon>
        <taxon>Burkholderia cepacia complex</taxon>
    </lineage>
</organism>
<dbReference type="AlphaFoldDB" id="A0A2A4FKC2"/>
<dbReference type="PROSITE" id="PS51257">
    <property type="entry name" value="PROKAR_LIPOPROTEIN"/>
    <property type="match status" value="1"/>
</dbReference>
<dbReference type="EMBL" id="MTZU01000013">
    <property type="protein sequence ID" value="PCE33517.1"/>
    <property type="molecule type" value="Genomic_DNA"/>
</dbReference>
<keyword evidence="1" id="KW-0812">Transmembrane</keyword>
<name>A0A2A4FKC2_9BURK</name>
<comment type="caution">
    <text evidence="2">The sequence shown here is derived from an EMBL/GenBank/DDBJ whole genome shotgun (WGS) entry which is preliminary data.</text>
</comment>
<gene>
    <name evidence="2" type="ORF">BZL54_04640</name>
</gene>
<protein>
    <submittedName>
        <fullName evidence="2">Uncharacterized protein</fullName>
    </submittedName>
</protein>
<proteinExistence type="predicted"/>
<feature type="transmembrane region" description="Helical" evidence="1">
    <location>
        <begin position="15"/>
        <end position="35"/>
    </location>
</feature>
<evidence type="ECO:0000313" key="2">
    <source>
        <dbReference type="EMBL" id="PCE33517.1"/>
    </source>
</evidence>
<sequence length="108" mass="11838">MTYGKKRDERMETYARSYLATLGLALAVLGCFGLSQYDAMNGDWAPFAVAFLVACTLGGLAMILVGLFGSDRTVDGWADATSSHDAALIVVVIAFPFYLVLRPFYKRR</sequence>
<keyword evidence="1" id="KW-0472">Membrane</keyword>
<accession>A0A2A4FKC2</accession>
<feature type="transmembrane region" description="Helical" evidence="1">
    <location>
        <begin position="47"/>
        <end position="67"/>
    </location>
</feature>
<reference evidence="2 3" key="1">
    <citation type="submission" date="2017-01" db="EMBL/GenBank/DDBJ databases">
        <title>Whole-Genome Shotgun Sequencing of Two beta-Proteobacterial Species in Search of the Bulgecin Biosynthetic Cluster.</title>
        <authorList>
            <person name="Horsman M.E."/>
            <person name="Marous D.R."/>
            <person name="Li R."/>
            <person name="Oliver R.A."/>
            <person name="Byun B."/>
            <person name="Emrich S.J."/>
            <person name="Boggess B."/>
            <person name="Townsend C.A."/>
            <person name="Mobashery S."/>
        </authorList>
    </citation>
    <scope>NUCLEOTIDE SEQUENCE [LARGE SCALE GENOMIC DNA]</scope>
    <source>
        <strain evidence="2 3">ATCC 31433</strain>
    </source>
</reference>
<feature type="transmembrane region" description="Helical" evidence="1">
    <location>
        <begin position="87"/>
        <end position="105"/>
    </location>
</feature>
<dbReference type="Proteomes" id="UP000217994">
    <property type="component" value="Unassembled WGS sequence"/>
</dbReference>
<keyword evidence="1" id="KW-1133">Transmembrane helix</keyword>
<evidence type="ECO:0000313" key="3">
    <source>
        <dbReference type="Proteomes" id="UP000217994"/>
    </source>
</evidence>